<dbReference type="Proteomes" id="UP000887576">
    <property type="component" value="Unplaced"/>
</dbReference>
<dbReference type="WBParaSite" id="JU765_v2.g1353.t1">
    <property type="protein sequence ID" value="JU765_v2.g1353.t1"/>
    <property type="gene ID" value="JU765_v2.g1353"/>
</dbReference>
<reference evidence="2" key="1">
    <citation type="submission" date="2022-11" db="UniProtKB">
        <authorList>
            <consortium name="WormBaseParasite"/>
        </authorList>
    </citation>
    <scope>IDENTIFICATION</scope>
</reference>
<organism evidence="1 2">
    <name type="scientific">Panagrolaimus sp. JU765</name>
    <dbReference type="NCBI Taxonomy" id="591449"/>
    <lineage>
        <taxon>Eukaryota</taxon>
        <taxon>Metazoa</taxon>
        <taxon>Ecdysozoa</taxon>
        <taxon>Nematoda</taxon>
        <taxon>Chromadorea</taxon>
        <taxon>Rhabditida</taxon>
        <taxon>Tylenchina</taxon>
        <taxon>Panagrolaimomorpha</taxon>
        <taxon>Panagrolaimoidea</taxon>
        <taxon>Panagrolaimidae</taxon>
        <taxon>Panagrolaimus</taxon>
    </lineage>
</organism>
<proteinExistence type="predicted"/>
<evidence type="ECO:0000313" key="2">
    <source>
        <dbReference type="WBParaSite" id="JU765_v2.g1353.t1"/>
    </source>
</evidence>
<evidence type="ECO:0000313" key="1">
    <source>
        <dbReference type="Proteomes" id="UP000887576"/>
    </source>
</evidence>
<name>A0AC34Q6K8_9BILA</name>
<protein>
    <submittedName>
        <fullName evidence="2">Uncharacterized protein</fullName>
    </submittedName>
</protein>
<accession>A0AC34Q6K8</accession>
<sequence length="99" mass="11300">MNTFVSRSKTNAEDRRPLLHNDPRDEDHPDQKYAKRLTGDRHIRIRNVPRSIKRVAVMAIIAGAIIFVFIVFGRHSSSTVDENPLFDPHANPNIRVADS</sequence>